<comment type="caution">
    <text evidence="1">The sequence shown here is derived from an EMBL/GenBank/DDBJ whole genome shotgun (WGS) entry which is preliminary data.</text>
</comment>
<dbReference type="Proteomes" id="UP000272833">
    <property type="component" value="Unassembled WGS sequence"/>
</dbReference>
<name>A0A3R8XIE5_ECTOL</name>
<evidence type="ECO:0000313" key="1">
    <source>
        <dbReference type="EMBL" id="RRW37427.1"/>
    </source>
</evidence>
<sequence>MARAPEVCFSLIPSIAPRSRRSGQAHRPCRHLWPAIPGCHPAGRRYATLKMAPGHFLWLCSGRRPLESWRNAHARHLVVGSAARGRLPGP</sequence>
<dbReference type="EMBL" id="RHRS01000016">
    <property type="protein sequence ID" value="RRW37427.1"/>
    <property type="molecule type" value="Genomic_DNA"/>
</dbReference>
<protein>
    <submittedName>
        <fullName evidence="1">Uncharacterized protein</fullName>
    </submittedName>
</protein>
<dbReference type="AlphaFoldDB" id="A0A3R8XIE5"/>
<accession>A0A3R8XIE5</accession>
<organism evidence="1 2">
    <name type="scientific">Ectopseudomonas oleovorans</name>
    <name type="common">Pseudomonas oleovorans</name>
    <dbReference type="NCBI Taxonomy" id="301"/>
    <lineage>
        <taxon>Bacteria</taxon>
        <taxon>Pseudomonadati</taxon>
        <taxon>Pseudomonadota</taxon>
        <taxon>Gammaproteobacteria</taxon>
        <taxon>Pseudomonadales</taxon>
        <taxon>Pseudomonadaceae</taxon>
        <taxon>Ectopseudomonas</taxon>
    </lineage>
</organism>
<gene>
    <name evidence="1" type="ORF">EGJ44_08195</name>
</gene>
<reference evidence="1 2" key="1">
    <citation type="submission" date="2018-10" db="EMBL/GenBank/DDBJ databases">
        <title>Transmission dynamics of multidrug resistant bacteria on intensive care unit surfaces.</title>
        <authorList>
            <person name="D'Souza A.W."/>
            <person name="Potter R.F."/>
            <person name="Wallace M."/>
            <person name="Shupe A."/>
            <person name="Patel S."/>
            <person name="Sun S."/>
            <person name="Gul D."/>
            <person name="Kwon J.H."/>
            <person name="Andleeb S."/>
            <person name="Burnham C.-A.D."/>
            <person name="Dantas G."/>
        </authorList>
    </citation>
    <scope>NUCLEOTIDE SEQUENCE [LARGE SCALE GENOMIC DNA]</scope>
    <source>
        <strain evidence="1 2">PO_271</strain>
    </source>
</reference>
<proteinExistence type="predicted"/>
<evidence type="ECO:0000313" key="2">
    <source>
        <dbReference type="Proteomes" id="UP000272833"/>
    </source>
</evidence>